<feature type="region of interest" description="Disordered" evidence="1">
    <location>
        <begin position="126"/>
        <end position="154"/>
    </location>
</feature>
<dbReference type="EMBL" id="JYDW01000651">
    <property type="protein sequence ID" value="KRZ47615.1"/>
    <property type="molecule type" value="Genomic_DNA"/>
</dbReference>
<organism evidence="2 3">
    <name type="scientific">Trichinella nativa</name>
    <dbReference type="NCBI Taxonomy" id="6335"/>
    <lineage>
        <taxon>Eukaryota</taxon>
        <taxon>Metazoa</taxon>
        <taxon>Ecdysozoa</taxon>
        <taxon>Nematoda</taxon>
        <taxon>Enoplea</taxon>
        <taxon>Dorylaimia</taxon>
        <taxon>Trichinellida</taxon>
        <taxon>Trichinellidae</taxon>
        <taxon>Trichinella</taxon>
    </lineage>
</organism>
<evidence type="ECO:0000313" key="3">
    <source>
        <dbReference type="Proteomes" id="UP000054721"/>
    </source>
</evidence>
<name>A0A0V1KK43_9BILA</name>
<evidence type="ECO:0000256" key="1">
    <source>
        <dbReference type="SAM" id="MobiDB-lite"/>
    </source>
</evidence>
<reference evidence="2 3" key="1">
    <citation type="submission" date="2015-05" db="EMBL/GenBank/DDBJ databases">
        <title>Evolution of Trichinella species and genotypes.</title>
        <authorList>
            <person name="Korhonen P.K."/>
            <person name="Edoardo P."/>
            <person name="Giuseppe L.R."/>
            <person name="Gasser R.B."/>
        </authorList>
    </citation>
    <scope>NUCLEOTIDE SEQUENCE [LARGE SCALE GENOMIC DNA]</scope>
    <source>
        <strain evidence="2">ISS10</strain>
    </source>
</reference>
<evidence type="ECO:0000313" key="2">
    <source>
        <dbReference type="EMBL" id="KRZ47615.1"/>
    </source>
</evidence>
<dbReference type="AlphaFoldDB" id="A0A0V1KK43"/>
<sequence>MRSTRLADGRQSYGCPASAKMPFTKWRAMAVASMSGMGIPLAICENFPPLVSSEPLFRVLFRHVDPFLLERASQSDTNLLHVLAVAASRTVAGSSPNFSPPPPSSSCEPVSCGPCLRELVSVQNTDKTASRPLPTLASPSQKLRSGQRAADIRY</sequence>
<keyword evidence="3" id="KW-1185">Reference proteome</keyword>
<proteinExistence type="predicted"/>
<protein>
    <submittedName>
        <fullName evidence="2">Uncharacterized protein</fullName>
    </submittedName>
</protein>
<comment type="caution">
    <text evidence="2">The sequence shown here is derived from an EMBL/GenBank/DDBJ whole genome shotgun (WGS) entry which is preliminary data.</text>
</comment>
<gene>
    <name evidence="2" type="ORF">T02_11133</name>
</gene>
<accession>A0A0V1KK43</accession>
<dbReference type="Proteomes" id="UP000054721">
    <property type="component" value="Unassembled WGS sequence"/>
</dbReference>